<protein>
    <submittedName>
        <fullName evidence="1">Uncharacterized protein</fullName>
    </submittedName>
</protein>
<comment type="caution">
    <text evidence="1">The sequence shown here is derived from an EMBL/GenBank/DDBJ whole genome shotgun (WGS) entry which is preliminary data.</text>
</comment>
<evidence type="ECO:0000313" key="2">
    <source>
        <dbReference type="Proteomes" id="UP000218151"/>
    </source>
</evidence>
<name>A0A2A2SCJ8_9SPHN</name>
<dbReference type="OrthoDB" id="7559390at2"/>
<dbReference type="EMBL" id="NSLI01000004">
    <property type="protein sequence ID" value="PAX06986.1"/>
    <property type="molecule type" value="Genomic_DNA"/>
</dbReference>
<sequence>MSAAQNHAALGHAAQSRATLAAIGRDVLAGGGDPGERRAAALLDRLAGRAPPAATLGDLLETPGWMRRPRAEQRRIAVAAALLSMGPALATSIDGGWLRRLADAAGEELLDWAMERAGDLPALSGALGPDELEGRGFALLRALTPPSLRPHLGWAPGGSGSDAEAGGAEALVAAALEAPGAS</sequence>
<keyword evidence="2" id="KW-1185">Reference proteome</keyword>
<proteinExistence type="predicted"/>
<evidence type="ECO:0000313" key="1">
    <source>
        <dbReference type="EMBL" id="PAX06986.1"/>
    </source>
</evidence>
<reference evidence="2" key="1">
    <citation type="submission" date="2017-09" db="EMBL/GenBank/DDBJ databases">
        <authorList>
            <person name="Feng G."/>
            <person name="Zhu H."/>
        </authorList>
    </citation>
    <scope>NUCLEOTIDE SEQUENCE [LARGE SCALE GENOMIC DNA]</scope>
    <source>
        <strain evidence="2">1PNM-20</strain>
    </source>
</reference>
<dbReference type="Proteomes" id="UP000218151">
    <property type="component" value="Unassembled WGS sequence"/>
</dbReference>
<organism evidence="1 2">
    <name type="scientific">Sphingomonas lenta</name>
    <dbReference type="NCBI Taxonomy" id="1141887"/>
    <lineage>
        <taxon>Bacteria</taxon>
        <taxon>Pseudomonadati</taxon>
        <taxon>Pseudomonadota</taxon>
        <taxon>Alphaproteobacteria</taxon>
        <taxon>Sphingomonadales</taxon>
        <taxon>Sphingomonadaceae</taxon>
        <taxon>Sphingomonas</taxon>
    </lineage>
</organism>
<gene>
    <name evidence="1" type="ORF">CKY28_13050</name>
</gene>
<dbReference type="AlphaFoldDB" id="A0A2A2SCJ8"/>
<dbReference type="RefSeq" id="WP_141243937.1">
    <property type="nucleotide sequence ID" value="NZ_NSLI01000004.1"/>
</dbReference>
<accession>A0A2A2SCJ8</accession>